<dbReference type="InterPro" id="IPR035644">
    <property type="entry name" value="MraZ_C"/>
</dbReference>
<dbReference type="AlphaFoldDB" id="A0A3B0P7S1"/>
<dbReference type="InterPro" id="IPR020603">
    <property type="entry name" value="MraZ_dom"/>
</dbReference>
<keyword evidence="3" id="KW-0677">Repeat</keyword>
<dbReference type="InterPro" id="IPR038619">
    <property type="entry name" value="MraZ_sf"/>
</dbReference>
<feature type="non-terminal residue" evidence="9">
    <location>
        <position position="95"/>
    </location>
</feature>
<keyword evidence="2" id="KW-0963">Cytoplasm</keyword>
<dbReference type="InterPro" id="IPR037914">
    <property type="entry name" value="SpoVT-AbrB_sf"/>
</dbReference>
<feature type="domain" description="SpoVT-AbrB" evidence="8">
    <location>
        <begin position="75"/>
        <end position="95"/>
    </location>
</feature>
<evidence type="ECO:0000256" key="3">
    <source>
        <dbReference type="ARBA" id="ARBA00022737"/>
    </source>
</evidence>
<dbReference type="GO" id="GO:2000143">
    <property type="term" value="P:negative regulation of DNA-templated transcription initiation"/>
    <property type="evidence" value="ECO:0007669"/>
    <property type="project" value="TreeGrafter"/>
</dbReference>
<proteinExistence type="inferred from homology"/>
<keyword evidence="6" id="KW-0804">Transcription</keyword>
<evidence type="ECO:0000256" key="7">
    <source>
        <dbReference type="PROSITE-ProRule" id="PRU01076"/>
    </source>
</evidence>
<accession>A0A3B0P7S1</accession>
<sequence>MFGQQLRNLDEKNRIALPPAFKSKLVEPLYLTIGFDGQADLRSEKEFEKFSAFLDQKNPFDAKIRQIKRQINSNTFEITLDKQGRITIPARIMQW</sequence>
<evidence type="ECO:0000256" key="5">
    <source>
        <dbReference type="ARBA" id="ARBA00023125"/>
    </source>
</evidence>
<dbReference type="Proteomes" id="UP000259328">
    <property type="component" value="Chromosome"/>
</dbReference>
<dbReference type="SUPFAM" id="SSF89447">
    <property type="entry name" value="AbrB/MazE/MraZ-like"/>
    <property type="match status" value="1"/>
</dbReference>
<dbReference type="InterPro" id="IPR007159">
    <property type="entry name" value="SpoVT-AbrB_dom"/>
</dbReference>
<evidence type="ECO:0000313" key="9">
    <source>
        <dbReference type="EMBL" id="SYV93012.1"/>
    </source>
</evidence>
<dbReference type="PROSITE" id="PS51740">
    <property type="entry name" value="SPOVT_ABRB"/>
    <property type="match status" value="2"/>
</dbReference>
<evidence type="ECO:0000256" key="4">
    <source>
        <dbReference type="ARBA" id="ARBA00023015"/>
    </source>
</evidence>
<dbReference type="Gene3D" id="3.40.1550.20">
    <property type="entry name" value="Transcriptional regulator MraZ domain"/>
    <property type="match status" value="1"/>
</dbReference>
<dbReference type="Pfam" id="PF02381">
    <property type="entry name" value="MraZ"/>
    <property type="match status" value="1"/>
</dbReference>
<evidence type="ECO:0000313" key="10">
    <source>
        <dbReference type="Proteomes" id="UP000259328"/>
    </source>
</evidence>
<keyword evidence="9" id="KW-0131">Cell cycle</keyword>
<dbReference type="GO" id="GO:0000976">
    <property type="term" value="F:transcription cis-regulatory region binding"/>
    <property type="evidence" value="ECO:0007669"/>
    <property type="project" value="TreeGrafter"/>
</dbReference>
<dbReference type="PANTHER" id="PTHR34701">
    <property type="entry name" value="TRANSCRIPTIONAL REGULATOR MRAZ"/>
    <property type="match status" value="1"/>
</dbReference>
<dbReference type="InterPro" id="IPR003444">
    <property type="entry name" value="MraZ"/>
</dbReference>
<evidence type="ECO:0000256" key="1">
    <source>
        <dbReference type="ARBA" id="ARBA00013860"/>
    </source>
</evidence>
<dbReference type="GO" id="GO:0003700">
    <property type="term" value="F:DNA-binding transcription factor activity"/>
    <property type="evidence" value="ECO:0007669"/>
    <property type="project" value="InterPro"/>
</dbReference>
<keyword evidence="5 7" id="KW-0238">DNA-binding</keyword>
<dbReference type="InterPro" id="IPR035642">
    <property type="entry name" value="MraZ_N"/>
</dbReference>
<protein>
    <recommendedName>
        <fullName evidence="1">Transcriptional regulator MraZ</fullName>
    </recommendedName>
</protein>
<keyword evidence="4" id="KW-0805">Transcription regulation</keyword>
<evidence type="ECO:0000259" key="8">
    <source>
        <dbReference type="PROSITE" id="PS51740"/>
    </source>
</evidence>
<evidence type="ECO:0000256" key="2">
    <source>
        <dbReference type="ARBA" id="ARBA00022490"/>
    </source>
</evidence>
<keyword evidence="9" id="KW-0132">Cell division</keyword>
<dbReference type="GO" id="GO:0051301">
    <property type="term" value="P:cell division"/>
    <property type="evidence" value="ECO:0007669"/>
    <property type="project" value="UniProtKB-KW"/>
</dbReference>
<dbReference type="HAMAP" id="MF_01008">
    <property type="entry name" value="MraZ"/>
    <property type="match status" value="1"/>
</dbReference>
<dbReference type="PANTHER" id="PTHR34701:SF1">
    <property type="entry name" value="TRANSCRIPTIONAL REGULATOR MRAZ"/>
    <property type="match status" value="1"/>
</dbReference>
<dbReference type="CDD" id="cd16320">
    <property type="entry name" value="MraZ_N"/>
    <property type="match status" value="1"/>
</dbReference>
<gene>
    <name evidence="9" type="primary">mraZ</name>
    <name evidence="9" type="ORF">NCTC10124_00740</name>
</gene>
<dbReference type="CDD" id="cd16321">
    <property type="entry name" value="MraZ_C"/>
    <property type="match status" value="1"/>
</dbReference>
<feature type="domain" description="SpoVT-AbrB" evidence="8">
    <location>
        <begin position="4"/>
        <end position="46"/>
    </location>
</feature>
<dbReference type="EMBL" id="LS991953">
    <property type="protein sequence ID" value="SYV93012.1"/>
    <property type="molecule type" value="Genomic_DNA"/>
</dbReference>
<name>A0A3B0P7S1_MYCSY</name>
<reference evidence="10" key="1">
    <citation type="submission" date="2018-06" db="EMBL/GenBank/DDBJ databases">
        <authorList>
            <consortium name="Pathogen Informatics"/>
        </authorList>
    </citation>
    <scope>NUCLEOTIDE SEQUENCE [LARGE SCALE GENOMIC DNA]</scope>
    <source>
        <strain evidence="10">NCTC10124</strain>
    </source>
</reference>
<organism evidence="9 10">
    <name type="scientific">Mycoplasmopsis synoviae</name>
    <name type="common">Mycoplasma synoviae</name>
    <dbReference type="NCBI Taxonomy" id="2109"/>
    <lineage>
        <taxon>Bacteria</taxon>
        <taxon>Bacillati</taxon>
        <taxon>Mycoplasmatota</taxon>
        <taxon>Mycoplasmoidales</taxon>
        <taxon>Metamycoplasmataceae</taxon>
        <taxon>Mycoplasmopsis</taxon>
    </lineage>
</organism>
<evidence type="ECO:0000256" key="6">
    <source>
        <dbReference type="ARBA" id="ARBA00023163"/>
    </source>
</evidence>